<evidence type="ECO:0000313" key="3">
    <source>
        <dbReference type="Proteomes" id="UP001500668"/>
    </source>
</evidence>
<evidence type="ECO:0000256" key="1">
    <source>
        <dbReference type="SAM" id="MobiDB-lite"/>
    </source>
</evidence>
<sequence>MVGTGVLGRAEGSADCGFEGLGFVGDGFGDDGFDELGFDVGSTSDGGELFEGEIFEGDGSALDLEGAEPEAEGDGPGASTFAATTPVALGAAPVTPSAKLGTAVPTSNTTDSTAVSTAVSDTIGNPHVFRLRPTASPS</sequence>
<name>A0ABN1F9K4_9ACTN</name>
<dbReference type="Proteomes" id="UP001500668">
    <property type="component" value="Unassembled WGS sequence"/>
</dbReference>
<dbReference type="EMBL" id="BAAACA010000006">
    <property type="protein sequence ID" value="GAA0585814.1"/>
    <property type="molecule type" value="Genomic_DNA"/>
</dbReference>
<feature type="region of interest" description="Disordered" evidence="1">
    <location>
        <begin position="58"/>
        <end position="82"/>
    </location>
</feature>
<feature type="region of interest" description="Disordered" evidence="1">
    <location>
        <begin position="97"/>
        <end position="119"/>
    </location>
</feature>
<comment type="caution">
    <text evidence="2">The sequence shown here is derived from an EMBL/GenBank/DDBJ whole genome shotgun (WGS) entry which is preliminary data.</text>
</comment>
<gene>
    <name evidence="2" type="ORF">GCM10010394_13520</name>
</gene>
<keyword evidence="3" id="KW-1185">Reference proteome</keyword>
<accession>A0ABN1F9K4</accession>
<reference evidence="2 3" key="1">
    <citation type="journal article" date="2019" name="Int. J. Syst. Evol. Microbiol.">
        <title>The Global Catalogue of Microorganisms (GCM) 10K type strain sequencing project: providing services to taxonomists for standard genome sequencing and annotation.</title>
        <authorList>
            <consortium name="The Broad Institute Genomics Platform"/>
            <consortium name="The Broad Institute Genome Sequencing Center for Infectious Disease"/>
            <person name="Wu L."/>
            <person name="Ma J."/>
        </authorList>
    </citation>
    <scope>NUCLEOTIDE SEQUENCE [LARGE SCALE GENOMIC DNA]</scope>
    <source>
        <strain evidence="2 3">JCM 5067</strain>
    </source>
</reference>
<proteinExistence type="predicted"/>
<organism evidence="2 3">
    <name type="scientific">Streptomyces crystallinus</name>
    <dbReference type="NCBI Taxonomy" id="68191"/>
    <lineage>
        <taxon>Bacteria</taxon>
        <taxon>Bacillati</taxon>
        <taxon>Actinomycetota</taxon>
        <taxon>Actinomycetes</taxon>
        <taxon>Kitasatosporales</taxon>
        <taxon>Streptomycetaceae</taxon>
        <taxon>Streptomyces</taxon>
    </lineage>
</organism>
<protein>
    <submittedName>
        <fullName evidence="2">Uncharacterized protein</fullName>
    </submittedName>
</protein>
<evidence type="ECO:0000313" key="2">
    <source>
        <dbReference type="EMBL" id="GAA0585814.1"/>
    </source>
</evidence>
<feature type="compositionally biased region" description="Low complexity" evidence="1">
    <location>
        <begin position="106"/>
        <end position="119"/>
    </location>
</feature>